<protein>
    <submittedName>
        <fullName evidence="9">Bromodomain-containing protein 3</fullName>
    </submittedName>
</protein>
<dbReference type="Gene3D" id="1.20.1270.220">
    <property type="match status" value="1"/>
</dbReference>
<dbReference type="PANTHER" id="PTHR22880:SF246">
    <property type="entry name" value="BROMODOMAIN-CONTAINING PROTEIN 3"/>
    <property type="match status" value="1"/>
</dbReference>
<dbReference type="Proteomes" id="UP001059041">
    <property type="component" value="Linkage Group LG19"/>
</dbReference>
<gene>
    <name evidence="9" type="ORF">IRJ41_018026</name>
</gene>
<feature type="domain" description="Bromo" evidence="7">
    <location>
        <begin position="46"/>
        <end position="123"/>
    </location>
</feature>
<feature type="region of interest" description="Disordered" evidence="6">
    <location>
        <begin position="1"/>
        <end position="32"/>
    </location>
</feature>
<dbReference type="PANTHER" id="PTHR22880">
    <property type="entry name" value="FALZ-RELATED BROMODOMAIN-CONTAINING PROTEINS"/>
    <property type="match status" value="1"/>
</dbReference>
<dbReference type="GO" id="GO:0000785">
    <property type="term" value="C:chromatin"/>
    <property type="evidence" value="ECO:0007669"/>
    <property type="project" value="TreeGrafter"/>
</dbReference>
<evidence type="ECO:0000313" key="10">
    <source>
        <dbReference type="Proteomes" id="UP001059041"/>
    </source>
</evidence>
<evidence type="ECO:0000256" key="4">
    <source>
        <dbReference type="ARBA" id="ARBA00044509"/>
    </source>
</evidence>
<dbReference type="Pfam" id="PF00439">
    <property type="entry name" value="Bromodomain"/>
    <property type="match status" value="1"/>
</dbReference>
<evidence type="ECO:0000256" key="6">
    <source>
        <dbReference type="SAM" id="MobiDB-lite"/>
    </source>
</evidence>
<feature type="non-terminal residue" evidence="9">
    <location>
        <position position="399"/>
    </location>
</feature>
<evidence type="ECO:0000256" key="3">
    <source>
        <dbReference type="ARBA" id="ARBA00023117"/>
    </source>
</evidence>
<feature type="compositionally biased region" description="Polar residues" evidence="6">
    <location>
        <begin position="22"/>
        <end position="32"/>
    </location>
</feature>
<dbReference type="PROSITE" id="PS51525">
    <property type="entry name" value="NET"/>
    <property type="match status" value="1"/>
</dbReference>
<feature type="compositionally biased region" description="Basic and acidic residues" evidence="6">
    <location>
        <begin position="224"/>
        <end position="245"/>
    </location>
</feature>
<dbReference type="Gene3D" id="1.20.920.10">
    <property type="entry name" value="Bromodomain-like"/>
    <property type="match status" value="1"/>
</dbReference>
<dbReference type="InterPro" id="IPR036427">
    <property type="entry name" value="Bromodomain-like_sf"/>
</dbReference>
<dbReference type="InterPro" id="IPR050935">
    <property type="entry name" value="Bromo_chromatin_reader"/>
</dbReference>
<dbReference type="AlphaFoldDB" id="A0A9W7TGV7"/>
<dbReference type="FunFam" id="1.20.920.10:FF:000002">
    <property type="entry name" value="Bromodomain-containing protein 4"/>
    <property type="match status" value="1"/>
</dbReference>
<keyword evidence="2" id="KW-0156">Chromatin regulator</keyword>
<dbReference type="PROSITE" id="PS50014">
    <property type="entry name" value="BROMODOMAIN_2"/>
    <property type="match status" value="1"/>
</dbReference>
<evidence type="ECO:0000259" key="8">
    <source>
        <dbReference type="PROSITE" id="PS51525"/>
    </source>
</evidence>
<reference evidence="9" key="1">
    <citation type="submission" date="2021-02" db="EMBL/GenBank/DDBJ databases">
        <title>Comparative genomics reveals that relaxation of natural selection precedes convergent phenotypic evolution of cavefish.</title>
        <authorList>
            <person name="Peng Z."/>
        </authorList>
    </citation>
    <scope>NUCLEOTIDE SEQUENCE</scope>
    <source>
        <tissue evidence="9">Muscle</tissue>
    </source>
</reference>
<sequence length="399" mass="43889">STVTSATPEPPAVANPSPPEVTNPTKPGRKTNQLQYMQNVVVKTLWRHQFAWPFYQPVDAVKLGLPDYHKIIQKPMDMGTIKKRLENKKMDSREYQDAQSFATDVRLMFSNCYKYNPPDHEVVAMAKKLQDVFEMRFAKMPDEPVEVGGAGGVGGAGVVSKSTVSSGSSGDSSTSDSSDSEEERATRLAELQEQVGAEQLKAVHEQLAALSQAPVSKPKKKKEKKENDKKKESKLNKMKPEEKGKPGQPAKPAQQKKGPARKVNSTIPGNRQPKKGGRGYESDDEEMSLPMTYDEKRQLSLDINRLPGEKLGRVVHIIQSREPTLRDSNPDEIEIDFETLKPSTLRELERYVKSCLQKKQRKPPQKGGSGPSRLSGSSSSSDSGSSSSSGSTSDSSDSD</sequence>
<name>A0A9W7TGV7_TRIRA</name>
<dbReference type="Pfam" id="PF17035">
    <property type="entry name" value="BET"/>
    <property type="match status" value="1"/>
</dbReference>
<evidence type="ECO:0000256" key="5">
    <source>
        <dbReference type="PROSITE-ProRule" id="PRU00035"/>
    </source>
</evidence>
<dbReference type="FunFam" id="1.20.1270.220:FF:000001">
    <property type="entry name" value="bromodomain-containing protein 2 isoform X1"/>
    <property type="match status" value="1"/>
</dbReference>
<organism evidence="9 10">
    <name type="scientific">Triplophysa rosa</name>
    <name type="common">Cave loach</name>
    <dbReference type="NCBI Taxonomy" id="992332"/>
    <lineage>
        <taxon>Eukaryota</taxon>
        <taxon>Metazoa</taxon>
        <taxon>Chordata</taxon>
        <taxon>Craniata</taxon>
        <taxon>Vertebrata</taxon>
        <taxon>Euteleostomi</taxon>
        <taxon>Actinopterygii</taxon>
        <taxon>Neopterygii</taxon>
        <taxon>Teleostei</taxon>
        <taxon>Ostariophysi</taxon>
        <taxon>Cypriniformes</taxon>
        <taxon>Nemacheilidae</taxon>
        <taxon>Triplophysa</taxon>
    </lineage>
</organism>
<keyword evidence="3 5" id="KW-0103">Bromodomain</keyword>
<evidence type="ECO:0000313" key="9">
    <source>
        <dbReference type="EMBL" id="KAI7796206.1"/>
    </source>
</evidence>
<dbReference type="GO" id="GO:0005634">
    <property type="term" value="C:nucleus"/>
    <property type="evidence" value="ECO:0007669"/>
    <property type="project" value="TreeGrafter"/>
</dbReference>
<comment type="similarity">
    <text evidence="4">Belongs to the BET family.</text>
</comment>
<dbReference type="SMART" id="SM00297">
    <property type="entry name" value="BROMO"/>
    <property type="match status" value="1"/>
</dbReference>
<dbReference type="GO" id="GO:0006355">
    <property type="term" value="P:regulation of DNA-templated transcription"/>
    <property type="evidence" value="ECO:0007669"/>
    <property type="project" value="TreeGrafter"/>
</dbReference>
<evidence type="ECO:0000256" key="2">
    <source>
        <dbReference type="ARBA" id="ARBA00022853"/>
    </source>
</evidence>
<evidence type="ECO:0000259" key="7">
    <source>
        <dbReference type="PROSITE" id="PS50014"/>
    </source>
</evidence>
<dbReference type="InterPro" id="IPR027353">
    <property type="entry name" value="NET_dom"/>
</dbReference>
<proteinExistence type="inferred from homology"/>
<feature type="compositionally biased region" description="Pro residues" evidence="6">
    <location>
        <begin position="8"/>
        <end position="21"/>
    </location>
</feature>
<dbReference type="GO" id="GO:0006338">
    <property type="term" value="P:chromatin remodeling"/>
    <property type="evidence" value="ECO:0007669"/>
    <property type="project" value="TreeGrafter"/>
</dbReference>
<dbReference type="InterPro" id="IPR038336">
    <property type="entry name" value="NET_sf"/>
</dbReference>
<accession>A0A9W7TGV7</accession>
<dbReference type="EMBL" id="JAFHDT010000019">
    <property type="protein sequence ID" value="KAI7796206.1"/>
    <property type="molecule type" value="Genomic_DNA"/>
</dbReference>
<dbReference type="SUPFAM" id="SSF47370">
    <property type="entry name" value="Bromodomain"/>
    <property type="match status" value="1"/>
</dbReference>
<keyword evidence="1" id="KW-0677">Repeat</keyword>
<feature type="region of interest" description="Disordered" evidence="6">
    <location>
        <begin position="354"/>
        <end position="399"/>
    </location>
</feature>
<evidence type="ECO:0000256" key="1">
    <source>
        <dbReference type="ARBA" id="ARBA00022737"/>
    </source>
</evidence>
<dbReference type="InterPro" id="IPR001487">
    <property type="entry name" value="Bromodomain"/>
</dbReference>
<feature type="region of interest" description="Disordered" evidence="6">
    <location>
        <begin position="208"/>
        <end position="290"/>
    </location>
</feature>
<feature type="compositionally biased region" description="Low complexity" evidence="6">
    <location>
        <begin position="371"/>
        <end position="399"/>
    </location>
</feature>
<keyword evidence="10" id="KW-1185">Reference proteome</keyword>
<comment type="caution">
    <text evidence="9">The sequence shown here is derived from an EMBL/GenBank/DDBJ whole genome shotgun (WGS) entry which is preliminary data.</text>
</comment>
<feature type="domain" description="NET" evidence="8">
    <location>
        <begin position="281"/>
        <end position="363"/>
    </location>
</feature>
<dbReference type="PRINTS" id="PR00503">
    <property type="entry name" value="BROMODOMAIN"/>
</dbReference>
<feature type="region of interest" description="Disordered" evidence="6">
    <location>
        <begin position="158"/>
        <end position="187"/>
    </location>
</feature>
<feature type="compositionally biased region" description="Low complexity" evidence="6">
    <location>
        <begin position="158"/>
        <end position="177"/>
    </location>
</feature>